<organism evidence="2">
    <name type="scientific">Picea sitchensis</name>
    <name type="common">Sitka spruce</name>
    <name type="synonym">Pinus sitchensis</name>
    <dbReference type="NCBI Taxonomy" id="3332"/>
    <lineage>
        <taxon>Eukaryota</taxon>
        <taxon>Viridiplantae</taxon>
        <taxon>Streptophyta</taxon>
        <taxon>Embryophyta</taxon>
        <taxon>Tracheophyta</taxon>
        <taxon>Spermatophyta</taxon>
        <taxon>Pinopsida</taxon>
        <taxon>Pinidae</taxon>
        <taxon>Conifers I</taxon>
        <taxon>Pinales</taxon>
        <taxon>Pinaceae</taxon>
        <taxon>Picea</taxon>
    </lineage>
</organism>
<keyword evidence="2" id="KW-0496">Mitochondrion</keyword>
<dbReference type="AlphaFoldDB" id="A0A6B9XPX0"/>
<keyword evidence="1" id="KW-1133">Transmembrane helix</keyword>
<protein>
    <submittedName>
        <fullName evidence="2">Uncharacterized protein</fullName>
    </submittedName>
</protein>
<sequence length="48" mass="5096">MALCYAGAHVTGPLGGVLVLNAFLVLALVKDTSYICECRVEHRSVTFG</sequence>
<evidence type="ECO:0000313" key="2">
    <source>
        <dbReference type="EMBL" id="QHR90014.1"/>
    </source>
</evidence>
<feature type="transmembrane region" description="Helical" evidence="1">
    <location>
        <begin position="6"/>
        <end position="29"/>
    </location>
</feature>
<geneLocation type="mitochondrion" evidence="2"/>
<dbReference type="EMBL" id="MK697699">
    <property type="protein sequence ID" value="QHR90014.1"/>
    <property type="molecule type" value="Genomic_DNA"/>
</dbReference>
<keyword evidence="1" id="KW-0472">Membrane</keyword>
<keyword evidence="1" id="KW-0812">Transmembrane</keyword>
<accession>A0A6B9XPX0</accession>
<evidence type="ECO:0000256" key="1">
    <source>
        <dbReference type="SAM" id="Phobius"/>
    </source>
</evidence>
<proteinExistence type="predicted"/>
<name>A0A6B9XPX0_PICSI</name>
<gene>
    <name evidence="2" type="primary">orf04060</name>
    <name evidence="2" type="ORF">Q903MT_gene4037</name>
</gene>
<reference evidence="2" key="1">
    <citation type="submission" date="2019-03" db="EMBL/GenBank/DDBJ databases">
        <title>Largest Complete Mitochondrial Genome of a Gymnosperm, Sitka Spruce (Picea sitchensis), Indicates Complex Physical Structure.</title>
        <authorList>
            <person name="Jackman S.D."/>
            <person name="Coombe L."/>
            <person name="Warren R."/>
            <person name="Kirk H."/>
            <person name="Trinh E."/>
            <person name="McLeod T."/>
            <person name="Pleasance S."/>
            <person name="Pandoh P."/>
            <person name="Zhao Y."/>
            <person name="Coope R."/>
            <person name="Bousquet J."/>
            <person name="Bohlmann J.C."/>
            <person name="Jones S.J.M."/>
            <person name="Birol I."/>
        </authorList>
    </citation>
    <scope>NUCLEOTIDE SEQUENCE</scope>
    <source>
        <strain evidence="2">Q903</strain>
    </source>
</reference>